<dbReference type="Proteomes" id="UP000182332">
    <property type="component" value="Unassembled WGS sequence"/>
</dbReference>
<dbReference type="GO" id="GO:0005524">
    <property type="term" value="F:ATP binding"/>
    <property type="evidence" value="ECO:0007669"/>
    <property type="project" value="UniProtKB-KW"/>
</dbReference>
<dbReference type="InterPro" id="IPR014729">
    <property type="entry name" value="Rossmann-like_a/b/a_fold"/>
</dbReference>
<reference evidence="13" key="4">
    <citation type="submission" date="2019-12" db="EMBL/GenBank/DDBJ databases">
        <title>endophytic bacteria associated with Panax ginseng seedlings.</title>
        <authorList>
            <person name="Park J.M."/>
            <person name="Shin R."/>
            <person name="Jo S.H."/>
        </authorList>
    </citation>
    <scope>NUCLEOTIDE SEQUENCE</scope>
    <source>
        <strain evidence="13">PgKB30</strain>
    </source>
</reference>
<evidence type="ECO:0000256" key="8">
    <source>
        <dbReference type="ARBA" id="ARBA00029346"/>
    </source>
</evidence>
<evidence type="ECO:0000313" key="16">
    <source>
        <dbReference type="Proteomes" id="UP000182332"/>
    </source>
</evidence>
<evidence type="ECO:0000259" key="10">
    <source>
        <dbReference type="Pfam" id="PF01467"/>
    </source>
</evidence>
<keyword evidence="5 9" id="KW-0067">ATP-binding</keyword>
<dbReference type="SUPFAM" id="SSF52374">
    <property type="entry name" value="Nucleotidylyl transferase"/>
    <property type="match status" value="1"/>
</dbReference>
<protein>
    <recommendedName>
        <fullName evidence="9">Phosphopantetheine adenylyltransferase</fullName>
        <ecNumber evidence="9">2.7.7.3</ecNumber>
    </recommendedName>
    <alternativeName>
        <fullName evidence="9">Dephospho-CoA pyrophosphorylase</fullName>
    </alternativeName>
    <alternativeName>
        <fullName evidence="9">Pantetheine-phosphate adenylyltransferase</fullName>
        <shortName evidence="9">PPAT</shortName>
    </alternativeName>
</protein>
<dbReference type="AlphaFoldDB" id="A0A1C2DM05"/>
<feature type="binding site" evidence="9">
    <location>
        <position position="9"/>
    </location>
    <ligand>
        <name>substrate</name>
    </ligand>
</feature>
<evidence type="ECO:0000313" key="17">
    <source>
        <dbReference type="Proteomes" id="UP000501989"/>
    </source>
</evidence>
<dbReference type="STRING" id="158627.BW687_14595"/>
<feature type="binding site" evidence="9">
    <location>
        <position position="87"/>
    </location>
    <ligand>
        <name>substrate</name>
    </ligand>
</feature>
<feature type="binding site" evidence="9">
    <location>
        <position position="98"/>
    </location>
    <ligand>
        <name>ATP</name>
        <dbReference type="ChEBI" id="CHEBI:30616"/>
    </ligand>
</feature>
<dbReference type="CDD" id="cd02163">
    <property type="entry name" value="PPAT"/>
    <property type="match status" value="1"/>
</dbReference>
<reference evidence="17" key="3">
    <citation type="submission" date="2019-12" db="EMBL/GenBank/DDBJ databases">
        <title>Endophytic bacteria associated with Panax ginseng seedlings.</title>
        <authorList>
            <person name="Park J.M."/>
            <person name="Shin R."/>
            <person name="Jo S.H."/>
        </authorList>
    </citation>
    <scope>NUCLEOTIDE SEQUENCE [LARGE SCALE GENOMIC DNA]</scope>
    <source>
        <strain evidence="17">PgKB30</strain>
    </source>
</reference>
<proteinExistence type="inferred from homology"/>
<dbReference type="UniPathway" id="UPA00241">
    <property type="reaction ID" value="UER00355"/>
</dbReference>
<dbReference type="GO" id="GO:0004595">
    <property type="term" value="F:pantetheine-phosphate adenylyltransferase activity"/>
    <property type="evidence" value="ECO:0007669"/>
    <property type="project" value="UniProtKB-UniRule"/>
</dbReference>
<comment type="function">
    <text evidence="9">Reversibly transfers an adenylyl group from ATP to 4'-phosphopantetheine, yielding dephospho-CoA (dPCoA) and pyrophosphate.</text>
</comment>
<comment type="subcellular location">
    <subcellularLocation>
        <location evidence="9">Cytoplasm</location>
    </subcellularLocation>
</comment>
<dbReference type="EMBL" id="DSIN01000023">
    <property type="protein sequence ID" value="HEF26851.1"/>
    <property type="molecule type" value="Genomic_DNA"/>
</dbReference>
<name>A0A1C2DM05_9PSED</name>
<feature type="binding site" evidence="9">
    <location>
        <position position="41"/>
    </location>
    <ligand>
        <name>substrate</name>
    </ligand>
</feature>
<dbReference type="EC" id="2.7.7.3" evidence="9"/>
<keyword evidence="3 9" id="KW-0548">Nucleotidyltransferase</keyword>
<dbReference type="PANTHER" id="PTHR21342:SF1">
    <property type="entry name" value="PHOSPHOPANTETHEINE ADENYLYLTRANSFERASE"/>
    <property type="match status" value="1"/>
</dbReference>
<dbReference type="EMBL" id="MDEN01000066">
    <property type="protein sequence ID" value="OCX15798.1"/>
    <property type="molecule type" value="Genomic_DNA"/>
</dbReference>
<comment type="similarity">
    <text evidence="9">Belongs to the bacterial CoaD family.</text>
</comment>
<dbReference type="GO" id="GO:0005737">
    <property type="term" value="C:cytoplasm"/>
    <property type="evidence" value="ECO:0007669"/>
    <property type="project" value="UniProtKB-SubCell"/>
</dbReference>
<reference evidence="11" key="5">
    <citation type="journal article" date="2020" name="mSystems">
        <title>Genome- and Community-Level Interaction Insights into Carbon Utilization and Element Cycling Functions of Hydrothermarchaeota in Hydrothermal Sediment.</title>
        <authorList>
            <person name="Zhou Z."/>
            <person name="Liu Y."/>
            <person name="Xu W."/>
            <person name="Pan J."/>
            <person name="Luo Z.H."/>
            <person name="Li M."/>
        </authorList>
    </citation>
    <scope>NUCLEOTIDE SEQUENCE [LARGE SCALE GENOMIC DNA]</scope>
    <source>
        <strain evidence="11">SpSt-200</strain>
    </source>
</reference>
<evidence type="ECO:0000256" key="5">
    <source>
        <dbReference type="ARBA" id="ARBA00022840"/>
    </source>
</evidence>
<dbReference type="EMBL" id="FOHW01000016">
    <property type="protein sequence ID" value="SET56564.1"/>
    <property type="molecule type" value="Genomic_DNA"/>
</dbReference>
<dbReference type="Proteomes" id="UP000501989">
    <property type="component" value="Chromosome"/>
</dbReference>
<feature type="binding site" evidence="9">
    <location>
        <position position="17"/>
    </location>
    <ligand>
        <name>ATP</name>
        <dbReference type="ChEBI" id="CHEBI:30616"/>
    </ligand>
</feature>
<gene>
    <name evidence="9" type="primary">coaD</name>
    <name evidence="12" type="ORF">BBI10_18930</name>
    <name evidence="11" type="ORF">ENP23_13885</name>
    <name evidence="13" type="ORF">FX982_01299</name>
    <name evidence="14" type="ORF">SAMN05216197_116118</name>
</gene>
<evidence type="ECO:0000256" key="4">
    <source>
        <dbReference type="ARBA" id="ARBA00022741"/>
    </source>
</evidence>
<dbReference type="Proteomes" id="UP000095143">
    <property type="component" value="Unassembled WGS sequence"/>
</dbReference>
<evidence type="ECO:0000256" key="1">
    <source>
        <dbReference type="ARBA" id="ARBA00022490"/>
    </source>
</evidence>
<comment type="pathway">
    <text evidence="9">Cofactor biosynthesis; coenzyme A biosynthesis; CoA from (R)-pantothenate: step 4/5.</text>
</comment>
<comment type="catalytic activity">
    <reaction evidence="8 9">
        <text>(R)-4'-phosphopantetheine + ATP + H(+) = 3'-dephospho-CoA + diphosphate</text>
        <dbReference type="Rhea" id="RHEA:19801"/>
        <dbReference type="ChEBI" id="CHEBI:15378"/>
        <dbReference type="ChEBI" id="CHEBI:30616"/>
        <dbReference type="ChEBI" id="CHEBI:33019"/>
        <dbReference type="ChEBI" id="CHEBI:57328"/>
        <dbReference type="ChEBI" id="CHEBI:61723"/>
        <dbReference type="EC" id="2.7.7.3"/>
    </reaction>
</comment>
<dbReference type="Gene3D" id="3.40.50.620">
    <property type="entry name" value="HUPs"/>
    <property type="match status" value="1"/>
</dbReference>
<feature type="domain" description="Cytidyltransferase-like" evidence="10">
    <location>
        <begin position="5"/>
        <end position="133"/>
    </location>
</feature>
<feature type="binding site" evidence="9">
    <location>
        <begin position="123"/>
        <end position="129"/>
    </location>
    <ligand>
        <name>ATP</name>
        <dbReference type="ChEBI" id="CHEBI:30616"/>
    </ligand>
</feature>
<evidence type="ECO:0000313" key="14">
    <source>
        <dbReference type="EMBL" id="SET56564.1"/>
    </source>
</evidence>
<feature type="site" description="Transition state stabilizer" evidence="9">
    <location>
        <position position="17"/>
    </location>
</feature>
<evidence type="ECO:0000256" key="9">
    <source>
        <dbReference type="HAMAP-Rule" id="MF_00151"/>
    </source>
</evidence>
<keyword evidence="17" id="KW-1185">Reference proteome</keyword>
<evidence type="ECO:0000313" key="11">
    <source>
        <dbReference type="EMBL" id="HEF26851.1"/>
    </source>
</evidence>
<keyword evidence="1 9" id="KW-0963">Cytoplasm</keyword>
<feature type="binding site" evidence="9">
    <location>
        <position position="73"/>
    </location>
    <ligand>
        <name>substrate</name>
    </ligand>
</feature>
<comment type="cofactor">
    <cofactor evidence="9">
        <name>Mg(2+)</name>
        <dbReference type="ChEBI" id="CHEBI:18420"/>
    </cofactor>
</comment>
<evidence type="ECO:0000313" key="13">
    <source>
        <dbReference type="EMBL" id="QKF50362.1"/>
    </source>
</evidence>
<comment type="subunit">
    <text evidence="9">Homohexamer.</text>
</comment>
<dbReference type="EMBL" id="CP053746">
    <property type="protein sequence ID" value="QKF50362.1"/>
    <property type="molecule type" value="Genomic_DNA"/>
</dbReference>
<keyword evidence="7 9" id="KW-0173">Coenzyme A biosynthesis</keyword>
<evidence type="ECO:0000256" key="3">
    <source>
        <dbReference type="ARBA" id="ARBA00022695"/>
    </source>
</evidence>
<dbReference type="PRINTS" id="PR01020">
    <property type="entry name" value="LPSBIOSNTHSS"/>
</dbReference>
<dbReference type="InterPro" id="IPR004821">
    <property type="entry name" value="Cyt_trans-like"/>
</dbReference>
<dbReference type="NCBIfam" id="TIGR00125">
    <property type="entry name" value="cyt_tran_rel"/>
    <property type="match status" value="1"/>
</dbReference>
<dbReference type="NCBIfam" id="TIGR01510">
    <property type="entry name" value="coaD_prev_kdtB"/>
    <property type="match status" value="1"/>
</dbReference>
<evidence type="ECO:0000313" key="15">
    <source>
        <dbReference type="Proteomes" id="UP000095143"/>
    </source>
</evidence>
<feature type="binding site" evidence="9">
    <location>
        <begin position="9"/>
        <end position="10"/>
    </location>
    <ligand>
        <name>ATP</name>
        <dbReference type="ChEBI" id="CHEBI:30616"/>
    </ligand>
</feature>
<evidence type="ECO:0000256" key="6">
    <source>
        <dbReference type="ARBA" id="ARBA00022842"/>
    </source>
</evidence>
<reference evidence="14 16" key="2">
    <citation type="submission" date="2016-10" db="EMBL/GenBank/DDBJ databases">
        <authorList>
            <person name="de Groot N.N."/>
        </authorList>
    </citation>
    <scope>NUCLEOTIDE SEQUENCE [LARGE SCALE GENOMIC DNA]</scope>
    <source>
        <strain evidence="14 16">DSM 11363</strain>
    </source>
</reference>
<feature type="binding site" evidence="9">
    <location>
        <begin position="88"/>
        <end position="90"/>
    </location>
    <ligand>
        <name>ATP</name>
        <dbReference type="ChEBI" id="CHEBI:30616"/>
    </ligand>
</feature>
<dbReference type="OrthoDB" id="9806661at2"/>
<keyword evidence="4 9" id="KW-0547">Nucleotide-binding</keyword>
<dbReference type="PANTHER" id="PTHR21342">
    <property type="entry name" value="PHOSPHOPANTETHEINE ADENYLYLTRANSFERASE"/>
    <property type="match status" value="1"/>
</dbReference>
<accession>A0A1C2DM05</accession>
<dbReference type="InterPro" id="IPR001980">
    <property type="entry name" value="PPAT"/>
</dbReference>
<dbReference type="Pfam" id="PF01467">
    <property type="entry name" value="CTP_transf_like"/>
    <property type="match status" value="1"/>
</dbReference>
<organism evidence="12 15">
    <name type="scientific">Pseudomonas graminis</name>
    <dbReference type="NCBI Taxonomy" id="158627"/>
    <lineage>
        <taxon>Bacteria</taxon>
        <taxon>Pseudomonadati</taxon>
        <taxon>Pseudomonadota</taxon>
        <taxon>Gammaproteobacteria</taxon>
        <taxon>Pseudomonadales</taxon>
        <taxon>Pseudomonadaceae</taxon>
        <taxon>Pseudomonas</taxon>
    </lineage>
</organism>
<evidence type="ECO:0000256" key="2">
    <source>
        <dbReference type="ARBA" id="ARBA00022679"/>
    </source>
</evidence>
<dbReference type="KEGG" id="pgg:FX982_01299"/>
<reference evidence="12 15" key="1">
    <citation type="submission" date="2016-08" db="EMBL/GenBank/DDBJ databases">
        <title>Whole genome sequence of Pseudomonas graminis strain UASWS1507, a potential biological control agent for agriculture.</title>
        <authorList>
            <person name="Crovadore J."/>
            <person name="Calmin G."/>
            <person name="Chablais R."/>
            <person name="Cochard B."/>
            <person name="Lefort F."/>
        </authorList>
    </citation>
    <scope>NUCLEOTIDE SEQUENCE [LARGE SCALE GENOMIC DNA]</scope>
    <source>
        <strain evidence="12 15">UASWS1507</strain>
    </source>
</reference>
<keyword evidence="2 9" id="KW-0808">Transferase</keyword>
<dbReference type="HAMAP" id="MF_00151">
    <property type="entry name" value="PPAT_bact"/>
    <property type="match status" value="1"/>
</dbReference>
<evidence type="ECO:0000313" key="12">
    <source>
        <dbReference type="EMBL" id="OCX15798.1"/>
    </source>
</evidence>
<dbReference type="RefSeq" id="WP_065991094.1">
    <property type="nucleotide sequence ID" value="NZ_CP053746.1"/>
</dbReference>
<evidence type="ECO:0000256" key="7">
    <source>
        <dbReference type="ARBA" id="ARBA00022993"/>
    </source>
</evidence>
<sequence>MNRVLYPGTFDPITKGHGDLVERASRLFDQVVIAVAASPKKNPLFPLEQRVALAREATKHLHNVEVVGFSTLLAHFAQEQNANILLRGLRAVSDFEYEFQLANMNKQLAPDIESLFLTPSERYSFISSTLVREIAALGGDITKFVHPAVAQALSERFKA</sequence>
<keyword evidence="6 9" id="KW-0460">Magnesium</keyword>
<dbReference type="GO" id="GO:0015937">
    <property type="term" value="P:coenzyme A biosynthetic process"/>
    <property type="evidence" value="ECO:0007669"/>
    <property type="project" value="UniProtKB-UniRule"/>
</dbReference>